<feature type="non-terminal residue" evidence="1">
    <location>
        <position position="1"/>
    </location>
</feature>
<evidence type="ECO:0000313" key="1">
    <source>
        <dbReference type="EMBL" id="MCI52294.1"/>
    </source>
</evidence>
<evidence type="ECO:0000313" key="2">
    <source>
        <dbReference type="Proteomes" id="UP000265520"/>
    </source>
</evidence>
<reference evidence="1 2" key="1">
    <citation type="journal article" date="2018" name="Front. Plant Sci.">
        <title>Red Clover (Trifolium pratense) and Zigzag Clover (T. medium) - A Picture of Genomic Similarities and Differences.</title>
        <authorList>
            <person name="Dluhosova J."/>
            <person name="Istvanek J."/>
            <person name="Nedelnik J."/>
            <person name="Repkova J."/>
        </authorList>
    </citation>
    <scope>NUCLEOTIDE SEQUENCE [LARGE SCALE GENOMIC DNA]</scope>
    <source>
        <strain evidence="2">cv. 10/8</strain>
        <tissue evidence="1">Leaf</tissue>
    </source>
</reference>
<name>A0A392SVN5_9FABA</name>
<organism evidence="1 2">
    <name type="scientific">Trifolium medium</name>
    <dbReference type="NCBI Taxonomy" id="97028"/>
    <lineage>
        <taxon>Eukaryota</taxon>
        <taxon>Viridiplantae</taxon>
        <taxon>Streptophyta</taxon>
        <taxon>Embryophyta</taxon>
        <taxon>Tracheophyta</taxon>
        <taxon>Spermatophyta</taxon>
        <taxon>Magnoliopsida</taxon>
        <taxon>eudicotyledons</taxon>
        <taxon>Gunneridae</taxon>
        <taxon>Pentapetalae</taxon>
        <taxon>rosids</taxon>
        <taxon>fabids</taxon>
        <taxon>Fabales</taxon>
        <taxon>Fabaceae</taxon>
        <taxon>Papilionoideae</taxon>
        <taxon>50 kb inversion clade</taxon>
        <taxon>NPAAA clade</taxon>
        <taxon>Hologalegina</taxon>
        <taxon>IRL clade</taxon>
        <taxon>Trifolieae</taxon>
        <taxon>Trifolium</taxon>
    </lineage>
</organism>
<dbReference type="Proteomes" id="UP000265520">
    <property type="component" value="Unassembled WGS sequence"/>
</dbReference>
<comment type="caution">
    <text evidence="1">The sequence shown here is derived from an EMBL/GenBank/DDBJ whole genome shotgun (WGS) entry which is preliminary data.</text>
</comment>
<dbReference type="AlphaFoldDB" id="A0A392SVN5"/>
<proteinExistence type="predicted"/>
<accession>A0A392SVN5</accession>
<sequence>DPRGSLGKAAIPYLLTQLYSSSHRTHYSSPSGCSC</sequence>
<protein>
    <submittedName>
        <fullName evidence="1">Uncharacterized protein</fullName>
    </submittedName>
</protein>
<keyword evidence="2" id="KW-1185">Reference proteome</keyword>
<dbReference type="EMBL" id="LXQA010445174">
    <property type="protein sequence ID" value="MCI52294.1"/>
    <property type="molecule type" value="Genomic_DNA"/>
</dbReference>